<comment type="similarity">
    <text evidence="5">Belongs to the MATALPHA1 family.</text>
</comment>
<sequence length="365" mass="40637">MSASREQLIHAIENCPQERIDAAMENPSMMRELLEVCGPEVAASLGSSFGDPVQRAKRPLNGFMAFRTYYLKLFPDTQQKNVSGFLTQLWAKDPHRNKWALIAKVYSFIRDHVGKAKCVLAAFLSVACPMMKTLEPAEYLVTLGWQIGRDNYGNMVLNQDVAVMAENMGLLEDSEHPTTDFDLLTDVLIAGYFADYSQHLQVLMWASQHGIMTPAGAFAGDAVDAVGQQLYDPVPTTAEKAAFVESVRKNACEAAQELFGPEYDAEFFQNRFVHSWEVDDLANFQDVQISIADGHMPSNTLYDFNQFPGNVPQVSELTMDTSIDAGIMEITSAWSVDNITFDRMNQHQAPEDANKAIGDGFFANF</sequence>
<evidence type="ECO:0000256" key="3">
    <source>
        <dbReference type="ARBA" id="ARBA00023163"/>
    </source>
</evidence>
<dbReference type="EMBL" id="PXOF01000101">
    <property type="protein sequence ID" value="RGP65485.1"/>
    <property type="molecule type" value="Genomic_DNA"/>
</dbReference>
<dbReference type="AlphaFoldDB" id="A0A395RZL9"/>
<keyword evidence="1 5" id="KW-0805">Transcription regulation</keyword>
<accession>A0A395RZL9</accession>
<evidence type="ECO:0000256" key="4">
    <source>
        <dbReference type="ARBA" id="ARBA00023242"/>
    </source>
</evidence>
<dbReference type="InterPro" id="IPR006856">
    <property type="entry name" value="MATalpha_HMGbox"/>
</dbReference>
<dbReference type="Pfam" id="PF04769">
    <property type="entry name" value="MATalpha_HMGbox"/>
    <property type="match status" value="1"/>
</dbReference>
<reference evidence="7 8" key="1">
    <citation type="journal article" date="2018" name="PLoS Pathog.">
        <title>Evolution of structural diversity of trichothecenes, a family of toxins produced by plant pathogenic and entomopathogenic fungi.</title>
        <authorList>
            <person name="Proctor R.H."/>
            <person name="McCormick S.P."/>
            <person name="Kim H.S."/>
            <person name="Cardoza R.E."/>
            <person name="Stanley A.M."/>
            <person name="Lindo L."/>
            <person name="Kelly A."/>
            <person name="Brown D.W."/>
            <person name="Lee T."/>
            <person name="Vaughan M.M."/>
            <person name="Alexander N.J."/>
            <person name="Busman M."/>
            <person name="Gutierrez S."/>
        </authorList>
    </citation>
    <scope>NUCLEOTIDE SEQUENCE [LARGE SCALE GENOMIC DNA]</scope>
    <source>
        <strain evidence="7 8">NRRL 3299</strain>
    </source>
</reference>
<comment type="caution">
    <text evidence="7">The sequence shown here is derived from an EMBL/GenBank/DDBJ whole genome shotgun (WGS) entry which is preliminary data.</text>
</comment>
<evidence type="ECO:0000256" key="1">
    <source>
        <dbReference type="ARBA" id="ARBA00023015"/>
    </source>
</evidence>
<keyword evidence="8" id="KW-1185">Reference proteome</keyword>
<evidence type="ECO:0000256" key="2">
    <source>
        <dbReference type="ARBA" id="ARBA00023125"/>
    </source>
</evidence>
<dbReference type="PROSITE" id="PS51325">
    <property type="entry name" value="ALPHA_BOX"/>
    <property type="match status" value="1"/>
</dbReference>
<dbReference type="Proteomes" id="UP000266152">
    <property type="component" value="Unassembled WGS sequence"/>
</dbReference>
<keyword evidence="2 5" id="KW-0238">DNA-binding</keyword>
<dbReference type="GO" id="GO:0005634">
    <property type="term" value="C:nucleus"/>
    <property type="evidence" value="ECO:0007669"/>
    <property type="project" value="UniProtKB-SubCell"/>
</dbReference>
<evidence type="ECO:0000256" key="5">
    <source>
        <dbReference type="RuleBase" id="RU003516"/>
    </source>
</evidence>
<dbReference type="GO" id="GO:0045895">
    <property type="term" value="P:positive regulation of mating-type specific transcription, DNA-templated"/>
    <property type="evidence" value="ECO:0007669"/>
    <property type="project" value="InterPro"/>
</dbReference>
<keyword evidence="4 5" id="KW-0539">Nucleus</keyword>
<proteinExistence type="inferred from homology"/>
<dbReference type="GO" id="GO:0008301">
    <property type="term" value="F:DNA binding, bending"/>
    <property type="evidence" value="ECO:0007669"/>
    <property type="project" value="InterPro"/>
</dbReference>
<keyword evidence="3 5" id="KW-0804">Transcription</keyword>
<dbReference type="STRING" id="5514.A0A395RZL9"/>
<gene>
    <name evidence="7" type="ORF">FSPOR_7282</name>
</gene>
<comment type="subcellular location">
    <subcellularLocation>
        <location evidence="5">Nucleus</location>
    </subcellularLocation>
</comment>
<protein>
    <submittedName>
        <fullName evidence="7">Mating type 1-1-1</fullName>
    </submittedName>
</protein>
<name>A0A395RZL9_FUSSP</name>
<organism evidence="7 8">
    <name type="scientific">Fusarium sporotrichioides</name>
    <dbReference type="NCBI Taxonomy" id="5514"/>
    <lineage>
        <taxon>Eukaryota</taxon>
        <taxon>Fungi</taxon>
        <taxon>Dikarya</taxon>
        <taxon>Ascomycota</taxon>
        <taxon>Pezizomycotina</taxon>
        <taxon>Sordariomycetes</taxon>
        <taxon>Hypocreomycetidae</taxon>
        <taxon>Hypocreales</taxon>
        <taxon>Nectriaceae</taxon>
        <taxon>Fusarium</taxon>
    </lineage>
</organism>
<evidence type="ECO:0000313" key="8">
    <source>
        <dbReference type="Proteomes" id="UP000266152"/>
    </source>
</evidence>
<evidence type="ECO:0000259" key="6">
    <source>
        <dbReference type="PROSITE" id="PS51325"/>
    </source>
</evidence>
<feature type="domain" description="Alpha box" evidence="6">
    <location>
        <begin position="55"/>
        <end position="110"/>
    </location>
</feature>
<evidence type="ECO:0000313" key="7">
    <source>
        <dbReference type="EMBL" id="RGP65485.1"/>
    </source>
</evidence>